<protein>
    <submittedName>
        <fullName evidence="3">Alpha/beta hydrolase</fullName>
    </submittedName>
</protein>
<dbReference type="InterPro" id="IPR049492">
    <property type="entry name" value="BD-FAE-like_dom"/>
</dbReference>
<dbReference type="Gene3D" id="3.40.50.1820">
    <property type="entry name" value="alpha/beta hydrolase"/>
    <property type="match status" value="1"/>
</dbReference>
<keyword evidence="1 3" id="KW-0378">Hydrolase</keyword>
<dbReference type="GO" id="GO:0016787">
    <property type="term" value="F:hydrolase activity"/>
    <property type="evidence" value="ECO:0007669"/>
    <property type="project" value="UniProtKB-KW"/>
</dbReference>
<evidence type="ECO:0000313" key="3">
    <source>
        <dbReference type="EMBL" id="TMR32869.1"/>
    </source>
</evidence>
<comment type="caution">
    <text evidence="3">The sequence shown here is derived from an EMBL/GenBank/DDBJ whole genome shotgun (WGS) entry which is preliminary data.</text>
</comment>
<sequence>MARYRELSEQAVDGLPGHPGIVYDEASGERLDVWGTGDDGLRPVFVFLHGGYWMALSRDVSSFMARALYEQGVATVVPDYTLAPKATLDEIVRQVRAAVAWVYRHGREFGLDPERIVVGGSSAGGHLTGMTMVGGWQDAFGLPRDVVKAAMPFSGLFDIRPITRVYVNEYVKLDLERAAALSPALLDADYRCPAVFAVAEDDGDGFLEQSRLFQPQWGAGELMIVPGRDHFDVVLDLADPESLVSTELMRLIRR</sequence>
<dbReference type="Proteomes" id="UP000305238">
    <property type="component" value="Unassembled WGS sequence"/>
</dbReference>
<evidence type="ECO:0000256" key="1">
    <source>
        <dbReference type="ARBA" id="ARBA00022801"/>
    </source>
</evidence>
<feature type="domain" description="BD-FAE-like" evidence="2">
    <location>
        <begin position="41"/>
        <end position="133"/>
    </location>
</feature>
<dbReference type="Pfam" id="PF20434">
    <property type="entry name" value="BD-FAE"/>
    <property type="match status" value="1"/>
</dbReference>
<evidence type="ECO:0000259" key="2">
    <source>
        <dbReference type="Pfam" id="PF20434"/>
    </source>
</evidence>
<evidence type="ECO:0000313" key="4">
    <source>
        <dbReference type="Proteomes" id="UP000305238"/>
    </source>
</evidence>
<dbReference type="SUPFAM" id="SSF53474">
    <property type="entry name" value="alpha/beta-Hydrolases"/>
    <property type="match status" value="1"/>
</dbReference>
<organism evidence="3 4">
    <name type="scientific">Actinomadura geliboluensis</name>
    <dbReference type="NCBI Taxonomy" id="882440"/>
    <lineage>
        <taxon>Bacteria</taxon>
        <taxon>Bacillati</taxon>
        <taxon>Actinomycetota</taxon>
        <taxon>Actinomycetes</taxon>
        <taxon>Streptosporangiales</taxon>
        <taxon>Thermomonosporaceae</taxon>
        <taxon>Actinomadura</taxon>
    </lineage>
</organism>
<gene>
    <name evidence="3" type="ORF">ETD96_28595</name>
</gene>
<dbReference type="InterPro" id="IPR029058">
    <property type="entry name" value="AB_hydrolase_fold"/>
</dbReference>
<dbReference type="AlphaFoldDB" id="A0A5S4GJ15"/>
<dbReference type="PANTHER" id="PTHR48081">
    <property type="entry name" value="AB HYDROLASE SUPERFAMILY PROTEIN C4A8.06C"/>
    <property type="match status" value="1"/>
</dbReference>
<dbReference type="EMBL" id="VCKZ01000252">
    <property type="protein sequence ID" value="TMR32869.1"/>
    <property type="molecule type" value="Genomic_DNA"/>
</dbReference>
<reference evidence="3 4" key="1">
    <citation type="submission" date="2019-05" db="EMBL/GenBank/DDBJ databases">
        <title>Draft genome sequence of Actinomadura geliboluensis A8036.</title>
        <authorList>
            <person name="Saricaoglu S."/>
            <person name="Isik K."/>
        </authorList>
    </citation>
    <scope>NUCLEOTIDE SEQUENCE [LARGE SCALE GENOMIC DNA]</scope>
    <source>
        <strain evidence="3 4">A8036</strain>
    </source>
</reference>
<keyword evidence="4" id="KW-1185">Reference proteome</keyword>
<dbReference type="OrthoDB" id="9803828at2"/>
<dbReference type="InterPro" id="IPR050300">
    <property type="entry name" value="GDXG_lipolytic_enzyme"/>
</dbReference>
<dbReference type="PANTHER" id="PTHR48081:SF33">
    <property type="entry name" value="KYNURENINE FORMAMIDASE"/>
    <property type="match status" value="1"/>
</dbReference>
<accession>A0A5S4GJ15</accession>
<proteinExistence type="predicted"/>
<name>A0A5S4GJ15_9ACTN</name>